<evidence type="ECO:0000313" key="2">
    <source>
        <dbReference type="Proteomes" id="UP000626109"/>
    </source>
</evidence>
<name>A0A813GGE1_POLGL</name>
<sequence length="70" mass="7535">MQEVVSHFNAALLNLKSQFRKAHIFHGVKSLTSHEVRDVSDACSSFLLSKKGVGAALVGAMPEVKNAPTQ</sequence>
<organism evidence="1 2">
    <name type="scientific">Polarella glacialis</name>
    <name type="common">Dinoflagellate</name>
    <dbReference type="NCBI Taxonomy" id="89957"/>
    <lineage>
        <taxon>Eukaryota</taxon>
        <taxon>Sar</taxon>
        <taxon>Alveolata</taxon>
        <taxon>Dinophyceae</taxon>
        <taxon>Suessiales</taxon>
        <taxon>Suessiaceae</taxon>
        <taxon>Polarella</taxon>
    </lineage>
</organism>
<dbReference type="AlphaFoldDB" id="A0A813GGE1"/>
<dbReference type="Proteomes" id="UP000626109">
    <property type="component" value="Unassembled WGS sequence"/>
</dbReference>
<comment type="caution">
    <text evidence="1">The sequence shown here is derived from an EMBL/GenBank/DDBJ whole genome shotgun (WGS) entry which is preliminary data.</text>
</comment>
<accession>A0A813GGE1</accession>
<evidence type="ECO:0000313" key="1">
    <source>
        <dbReference type="EMBL" id="CAE8624135.1"/>
    </source>
</evidence>
<protein>
    <submittedName>
        <fullName evidence="1">Uncharacterized protein</fullName>
    </submittedName>
</protein>
<gene>
    <name evidence="1" type="ORF">PGLA2088_LOCUS274</name>
</gene>
<reference evidence="1" key="1">
    <citation type="submission" date="2021-02" db="EMBL/GenBank/DDBJ databases">
        <authorList>
            <person name="Dougan E. K."/>
            <person name="Rhodes N."/>
            <person name="Thang M."/>
            <person name="Chan C."/>
        </authorList>
    </citation>
    <scope>NUCLEOTIDE SEQUENCE</scope>
</reference>
<dbReference type="EMBL" id="CAJNNW010000150">
    <property type="protein sequence ID" value="CAE8624135.1"/>
    <property type="molecule type" value="Genomic_DNA"/>
</dbReference>
<feature type="non-terminal residue" evidence="1">
    <location>
        <position position="70"/>
    </location>
</feature>
<proteinExistence type="predicted"/>